<keyword evidence="7" id="KW-1185">Reference proteome</keyword>
<dbReference type="STRING" id="589865.DaAHT2_0845"/>
<accession>D6Z1X4</accession>
<dbReference type="GO" id="GO:0046872">
    <property type="term" value="F:metal ion binding"/>
    <property type="evidence" value="ECO:0007669"/>
    <property type="project" value="UniProtKB-KW"/>
</dbReference>
<evidence type="ECO:0000256" key="3">
    <source>
        <dbReference type="ARBA" id="ARBA00023004"/>
    </source>
</evidence>
<dbReference type="SUPFAM" id="SSF53067">
    <property type="entry name" value="Actin-like ATPase domain"/>
    <property type="match status" value="1"/>
</dbReference>
<dbReference type="EMBL" id="CP001940">
    <property type="protein sequence ID" value="ADH85549.1"/>
    <property type="molecule type" value="Genomic_DNA"/>
</dbReference>
<evidence type="ECO:0000256" key="2">
    <source>
        <dbReference type="ARBA" id="ARBA00022723"/>
    </source>
</evidence>
<keyword evidence="3" id="KW-0408">Iron</keyword>
<dbReference type="PANTHER" id="PTHR32329:SF2">
    <property type="entry name" value="BIFUNCTIONAL PROTEIN [INCLUDES 2-HYDROXYACYL-COA DEHYDRATASE (N-TER) AND ITS ACTIVATOR DOMAIN (C_TERM)"/>
    <property type="match status" value="1"/>
</dbReference>
<keyword evidence="2" id="KW-0479">Metal-binding</keyword>
<dbReference type="Gene3D" id="3.30.420.40">
    <property type="match status" value="2"/>
</dbReference>
<dbReference type="PANTHER" id="PTHR32329">
    <property type="entry name" value="BIFUNCTIONAL PROTEIN [INCLUDES 2-HYDROXYACYL-COA DEHYDRATASE (N-TER) AND ITS ACTIVATOR DOMAIN (C_TERM)-RELATED"/>
    <property type="match status" value="1"/>
</dbReference>
<dbReference type="FunCoup" id="D6Z1X4">
    <property type="interactions" value="46"/>
</dbReference>
<comment type="cofactor">
    <cofactor evidence="1">
        <name>[4Fe-4S] cluster</name>
        <dbReference type="ChEBI" id="CHEBI:49883"/>
    </cofactor>
</comment>
<dbReference type="GO" id="GO:0018522">
    <property type="term" value="F:benzoyl-CoA reductase activity"/>
    <property type="evidence" value="ECO:0007669"/>
    <property type="project" value="UniProtKB-EC"/>
</dbReference>
<evidence type="ECO:0000256" key="1">
    <source>
        <dbReference type="ARBA" id="ARBA00001966"/>
    </source>
</evidence>
<evidence type="ECO:0000259" key="5">
    <source>
        <dbReference type="Pfam" id="PF01869"/>
    </source>
</evidence>
<evidence type="ECO:0000313" key="7">
    <source>
        <dbReference type="Proteomes" id="UP000001508"/>
    </source>
</evidence>
<evidence type="ECO:0000256" key="4">
    <source>
        <dbReference type="ARBA" id="ARBA00023014"/>
    </source>
</evidence>
<proteinExistence type="predicted"/>
<keyword evidence="4" id="KW-0411">Iron-sulfur</keyword>
<reference evidence="7" key="1">
    <citation type="submission" date="2010-02" db="EMBL/GenBank/DDBJ databases">
        <title>Complete sequence of Desulfurivibrio alkaliphilus AHT2.</title>
        <authorList>
            <consortium name="US DOE Joint Genome Institute"/>
            <person name="Pitluck S."/>
            <person name="Chertkov O."/>
            <person name="Detter J.C."/>
            <person name="Han C."/>
            <person name="Tapia R."/>
            <person name="Larimer F."/>
            <person name="Land M."/>
            <person name="Hauser L."/>
            <person name="Kyrpides N."/>
            <person name="Mikhailova N."/>
            <person name="Sorokin D.Y."/>
            <person name="Muyzer G."/>
            <person name="Woyke T."/>
        </authorList>
    </citation>
    <scope>NUCLEOTIDE SEQUENCE [LARGE SCALE GENOMIC DNA]</scope>
    <source>
        <strain evidence="7">DSM 19089 / UNIQEM U267 / AHT2</strain>
    </source>
</reference>
<keyword evidence="6" id="KW-0560">Oxidoreductase</keyword>
<dbReference type="InterPro" id="IPR002731">
    <property type="entry name" value="ATPase_BadF"/>
</dbReference>
<organism evidence="6 7">
    <name type="scientific">Desulfurivibrio alkaliphilus (strain DSM 19089 / UNIQEM U267 / AHT2)</name>
    <dbReference type="NCBI Taxonomy" id="589865"/>
    <lineage>
        <taxon>Bacteria</taxon>
        <taxon>Pseudomonadati</taxon>
        <taxon>Thermodesulfobacteriota</taxon>
        <taxon>Desulfobulbia</taxon>
        <taxon>Desulfobulbales</taxon>
        <taxon>Desulfobulbaceae</taxon>
        <taxon>Desulfurivibrio</taxon>
    </lineage>
</organism>
<feature type="domain" description="ATPase BadF/BadG/BcrA/BcrD type" evidence="5">
    <location>
        <begin position="6"/>
        <end position="258"/>
    </location>
</feature>
<dbReference type="InParanoid" id="D6Z1X4"/>
<dbReference type="EC" id="1.3.7.8" evidence="6"/>
<dbReference type="HOGENOM" id="CLU_066597_0_0_7"/>
<dbReference type="Proteomes" id="UP000001508">
    <property type="component" value="Chromosome"/>
</dbReference>
<dbReference type="RefSeq" id="WP_013163079.1">
    <property type="nucleotide sequence ID" value="NC_014216.1"/>
</dbReference>
<dbReference type="OrthoDB" id="9177882at2"/>
<dbReference type="KEGG" id="dak:DaAHT2_0845"/>
<dbReference type="InterPro" id="IPR043129">
    <property type="entry name" value="ATPase_NBD"/>
</dbReference>
<dbReference type="AlphaFoldDB" id="D6Z1X4"/>
<protein>
    <submittedName>
        <fullName evidence="6">CoA-substrate-specific enzyme activase</fullName>
        <ecNumber evidence="6">1.3.7.8</ecNumber>
    </submittedName>
</protein>
<dbReference type="eggNOG" id="COG1924">
    <property type="taxonomic scope" value="Bacteria"/>
</dbReference>
<gene>
    <name evidence="6" type="ordered locus">DaAHT2_0845</name>
</gene>
<dbReference type="Pfam" id="PF01869">
    <property type="entry name" value="BcrAD_BadFG"/>
    <property type="match status" value="1"/>
</dbReference>
<dbReference type="NCBIfam" id="TIGR00241">
    <property type="entry name" value="CoA_E_activ"/>
    <property type="match status" value="1"/>
</dbReference>
<name>D6Z1X4_DESAT</name>
<dbReference type="InterPro" id="IPR008275">
    <property type="entry name" value="CoA_E_activase_dom"/>
</dbReference>
<dbReference type="GO" id="GO:0051536">
    <property type="term" value="F:iron-sulfur cluster binding"/>
    <property type="evidence" value="ECO:0007669"/>
    <property type="project" value="UniProtKB-KW"/>
</dbReference>
<dbReference type="CDD" id="cd24036">
    <property type="entry name" value="ASKHA_NBD_BcrAD_BadFG_HgdC_HadI"/>
    <property type="match status" value="1"/>
</dbReference>
<dbReference type="InterPro" id="IPR051805">
    <property type="entry name" value="Dehydratase_Activator_Redct"/>
</dbReference>
<evidence type="ECO:0000313" key="6">
    <source>
        <dbReference type="EMBL" id="ADH85549.1"/>
    </source>
</evidence>
<sequence length="274" mass="29275">MKYYGGIDIGSTSIKLVLVDQEQRLVADATCPTGSHFHQNTMNAFAGLLADHQLQREDVAYIFSTGYGRKLFKESDETISEITANAIGAVAFSREGEPVRTIINIGGQDLKVIQLDGEGQIQNFAMNDKCAAGTGRFLEMTARNLEVEVDQLGALHMRAQGVPLTINSTCTVFAESEIISLLANGHGKEELIAGVHYSIAKRVARLAKRFTGEGAVFFDGGPARNQGLVAALEDELMRPVIVPPTPQITTALGAALLALETGEELAGEGEGENA</sequence>